<gene>
    <name evidence="2" type="ORF">GCM10010502_07350</name>
    <name evidence="3" type="ORF">HS99_0012430</name>
</gene>
<keyword evidence="1" id="KW-1133">Transmembrane helix</keyword>
<reference evidence="4" key="4">
    <citation type="submission" date="2016-08" db="EMBL/GenBank/DDBJ databases">
        <title>Sequencing, assembly and comparative genomics of S. aureofaciens ATCC 10762.</title>
        <authorList>
            <person name="Gradnigo J.S."/>
            <person name="Johnson N."/>
            <person name="Somerville G.A."/>
        </authorList>
    </citation>
    <scope>NUCLEOTIDE SEQUENCE [LARGE SCALE GENOMIC DNA]</scope>
    <source>
        <strain evidence="4">ATCC 10762 / DSM 40127 / CCM 3239 / JCM 4008 / LMG 5968 / NBRC 12843 / NCIMB 8234 / A-377</strain>
    </source>
</reference>
<protein>
    <submittedName>
        <fullName evidence="3">Uncharacterized protein</fullName>
    </submittedName>
</protein>
<proteinExistence type="predicted"/>
<dbReference type="AlphaFoldDB" id="A0A1E7MY95"/>
<feature type="transmembrane region" description="Helical" evidence="1">
    <location>
        <begin position="60"/>
        <end position="79"/>
    </location>
</feature>
<dbReference type="EMBL" id="BMUB01000002">
    <property type="protein sequence ID" value="GGU59524.1"/>
    <property type="molecule type" value="Genomic_DNA"/>
</dbReference>
<evidence type="ECO:0000313" key="2">
    <source>
        <dbReference type="EMBL" id="GGU59524.1"/>
    </source>
</evidence>
<reference evidence="2" key="1">
    <citation type="journal article" date="2014" name="Int. J. Syst. Evol. Microbiol.">
        <title>Complete genome sequence of Corynebacterium casei LMG S-19264T (=DSM 44701T), isolated from a smear-ripened cheese.</title>
        <authorList>
            <consortium name="US DOE Joint Genome Institute (JGI-PGF)"/>
            <person name="Walter F."/>
            <person name="Albersmeier A."/>
            <person name="Kalinowski J."/>
            <person name="Ruckert C."/>
        </authorList>
    </citation>
    <scope>NUCLEOTIDE SEQUENCE</scope>
    <source>
        <strain evidence="2">JCM 4434</strain>
    </source>
</reference>
<organism evidence="3 4">
    <name type="scientific">Kitasatospora aureofaciens</name>
    <name type="common">Streptomyces aureofaciens</name>
    <dbReference type="NCBI Taxonomy" id="1894"/>
    <lineage>
        <taxon>Bacteria</taxon>
        <taxon>Bacillati</taxon>
        <taxon>Actinomycetota</taxon>
        <taxon>Actinomycetes</taxon>
        <taxon>Kitasatosporales</taxon>
        <taxon>Streptomycetaceae</taxon>
        <taxon>Kitasatospora</taxon>
    </lineage>
</organism>
<dbReference type="EMBL" id="JPRF03000065">
    <property type="protein sequence ID" value="OEV33389.1"/>
    <property type="molecule type" value="Genomic_DNA"/>
</dbReference>
<dbReference type="Proteomes" id="UP000037395">
    <property type="component" value="Unassembled WGS sequence"/>
</dbReference>
<evidence type="ECO:0000313" key="4">
    <source>
        <dbReference type="Proteomes" id="UP000037395"/>
    </source>
</evidence>
<dbReference type="KEGG" id="kau:B6264_17655"/>
<reference evidence="3 4" key="2">
    <citation type="submission" date="2014-07" db="EMBL/GenBank/DDBJ databases">
        <authorList>
            <person name="Zhang J.E."/>
            <person name="Yang H."/>
            <person name="Guo J."/>
            <person name="Deng Z."/>
            <person name="Luo H."/>
            <person name="Luo M."/>
            <person name="Zhao B."/>
        </authorList>
    </citation>
    <scope>NUCLEOTIDE SEQUENCE [LARGE SCALE GENOMIC DNA]</scope>
    <source>
        <strain evidence="3">ATCC 10762</strain>
        <strain evidence="4">ATCC 10762 / DSM 40127 / CCM 3239 / JCM 4008 / LMG 5968 / NBRC 12843 / NCIMB 8234 / A-377</strain>
    </source>
</reference>
<name>A0A1E7MY95_KITAU</name>
<feature type="transmembrane region" description="Helical" evidence="1">
    <location>
        <begin position="126"/>
        <end position="143"/>
    </location>
</feature>
<keyword evidence="1" id="KW-0472">Membrane</keyword>
<comment type="caution">
    <text evidence="3">The sequence shown here is derived from an EMBL/GenBank/DDBJ whole genome shotgun (WGS) entry which is preliminary data.</text>
</comment>
<accession>A0A1E7MY95</accession>
<dbReference type="RefSeq" id="WP_030287627.1">
    <property type="nucleotide sequence ID" value="NZ_BMUB01000002.1"/>
</dbReference>
<reference evidence="3" key="3">
    <citation type="submission" date="2016-08" db="EMBL/GenBank/DDBJ databases">
        <title>Sequencing, Assembly and Comparative Genomics of S. aureofaciens ATCC 10762.</title>
        <authorList>
            <person name="Gradnigo J.S."/>
            <person name="Johnson N."/>
            <person name="Somerville G.A."/>
        </authorList>
    </citation>
    <scope>NUCLEOTIDE SEQUENCE [LARGE SCALE GENOMIC DNA]</scope>
    <source>
        <strain evidence="3">ATCC 10762</strain>
    </source>
</reference>
<evidence type="ECO:0000313" key="3">
    <source>
        <dbReference type="EMBL" id="OEV33389.1"/>
    </source>
</evidence>
<feature type="transmembrane region" description="Helical" evidence="1">
    <location>
        <begin position="34"/>
        <end position="54"/>
    </location>
</feature>
<evidence type="ECO:0000256" key="1">
    <source>
        <dbReference type="SAM" id="Phobius"/>
    </source>
</evidence>
<keyword evidence="4" id="KW-1185">Reference proteome</keyword>
<feature type="transmembrane region" description="Helical" evidence="1">
    <location>
        <begin position="99"/>
        <end position="120"/>
    </location>
</feature>
<dbReference type="Proteomes" id="UP000610124">
    <property type="component" value="Unassembled WGS sequence"/>
</dbReference>
<sequence>MSDSAPTPPSAAEALRLADRAGAAARRPGELPRWYGPAFAFAFAAYGLGIGHVIETGQIAVIGGLAGGFAALTGGLARFAMRSDGIVRRGMPDGIGGPVASAVLAVCAASGAAMVLAWWAGGGPRWIGGTAGLAAGLTFWAGTSRLNRRVRRLQEAG</sequence>
<reference evidence="2" key="5">
    <citation type="submission" date="2020-09" db="EMBL/GenBank/DDBJ databases">
        <authorList>
            <person name="Sun Q."/>
            <person name="Ohkuma M."/>
        </authorList>
    </citation>
    <scope>NUCLEOTIDE SEQUENCE</scope>
    <source>
        <strain evidence="2">JCM 4434</strain>
    </source>
</reference>
<keyword evidence="1" id="KW-0812">Transmembrane</keyword>
<dbReference type="GeneID" id="97483910"/>
<accession>A0A8H9HE89</accession>